<organism evidence="2">
    <name type="scientific">Phytophthora nicotianae</name>
    <name type="common">Potato buckeye rot agent</name>
    <name type="synonym">Phytophthora parasitica</name>
    <dbReference type="NCBI Taxonomy" id="4792"/>
    <lineage>
        <taxon>Eukaryota</taxon>
        <taxon>Sar</taxon>
        <taxon>Stramenopiles</taxon>
        <taxon>Oomycota</taxon>
        <taxon>Peronosporomycetes</taxon>
        <taxon>Peronosporales</taxon>
        <taxon>Peronosporaceae</taxon>
        <taxon>Phytophthora</taxon>
    </lineage>
</organism>
<sequence length="76" mass="8835">MVDSESKVARVVTFKSARMKRLFRAFPEVMLVDATNDTNANWYKLFSFAVHDVFGKTEEIPNLRKAVDFFKKYNPA</sequence>
<proteinExistence type="predicted"/>
<name>W2HQR7_PHYNI</name>
<dbReference type="AlphaFoldDB" id="W2HQR7"/>
<reference evidence="2" key="1">
    <citation type="submission" date="2013-11" db="EMBL/GenBank/DDBJ databases">
        <title>The Genome Sequence of Phytophthora parasitica CJ05E6.</title>
        <authorList>
            <consortium name="The Broad Institute Genomics Platform"/>
            <person name="Russ C."/>
            <person name="Tyler B."/>
            <person name="Panabieres F."/>
            <person name="Shan W."/>
            <person name="Tripathy S."/>
            <person name="Grunwald N."/>
            <person name="Machado M."/>
            <person name="Johnson C.S."/>
            <person name="Arredondo F."/>
            <person name="Hong C."/>
            <person name="Coffey M."/>
            <person name="Young S.K."/>
            <person name="Zeng Q."/>
            <person name="Gargeya S."/>
            <person name="Fitzgerald M."/>
            <person name="Abouelleil A."/>
            <person name="Alvarado L."/>
            <person name="Chapman S.B."/>
            <person name="Gainer-Dewar J."/>
            <person name="Goldberg J."/>
            <person name="Griggs A."/>
            <person name="Gujja S."/>
            <person name="Hansen M."/>
            <person name="Howarth C."/>
            <person name="Imamovic A."/>
            <person name="Ireland A."/>
            <person name="Larimer J."/>
            <person name="McCowan C."/>
            <person name="Murphy C."/>
            <person name="Pearson M."/>
            <person name="Poon T.W."/>
            <person name="Priest M."/>
            <person name="Roberts A."/>
            <person name="Saif S."/>
            <person name="Shea T."/>
            <person name="Sykes S."/>
            <person name="Wortman J."/>
            <person name="Nusbaum C."/>
            <person name="Birren B."/>
        </authorList>
    </citation>
    <scope>NUCLEOTIDE SEQUENCE [LARGE SCALE GENOMIC DNA]</scope>
    <source>
        <strain evidence="2">CJ05E6</strain>
    </source>
</reference>
<dbReference type="VEuPathDB" id="FungiDB:PPTG_19795"/>
<dbReference type="InterPro" id="IPR048324">
    <property type="entry name" value="ZSWIM1-3_RNaseH-like"/>
</dbReference>
<feature type="domain" description="ZSWIM1/3 RNaseH-like" evidence="1">
    <location>
        <begin position="2"/>
        <end position="75"/>
    </location>
</feature>
<dbReference type="EMBL" id="KI676934">
    <property type="protein sequence ID" value="ETL24265.1"/>
    <property type="molecule type" value="Genomic_DNA"/>
</dbReference>
<dbReference type="Pfam" id="PF21056">
    <property type="entry name" value="ZSWIM1-3_RNaseH-like"/>
    <property type="match status" value="1"/>
</dbReference>
<dbReference type="Proteomes" id="UP000053864">
    <property type="component" value="Unassembled WGS sequence"/>
</dbReference>
<evidence type="ECO:0000313" key="2">
    <source>
        <dbReference type="EMBL" id="ETL24265.1"/>
    </source>
</evidence>
<protein>
    <recommendedName>
        <fullName evidence="1">ZSWIM1/3 RNaseH-like domain-containing protein</fullName>
    </recommendedName>
</protein>
<evidence type="ECO:0000259" key="1">
    <source>
        <dbReference type="Pfam" id="PF21056"/>
    </source>
</evidence>
<gene>
    <name evidence="2" type="ORF">L916_21723</name>
</gene>
<accession>W2HQR7</accession>